<organism evidence="2 3">
    <name type="scientific">Merluccius polli</name>
    <name type="common">Benguela hake</name>
    <name type="synonym">Merluccius cadenati</name>
    <dbReference type="NCBI Taxonomy" id="89951"/>
    <lineage>
        <taxon>Eukaryota</taxon>
        <taxon>Metazoa</taxon>
        <taxon>Chordata</taxon>
        <taxon>Craniata</taxon>
        <taxon>Vertebrata</taxon>
        <taxon>Euteleostomi</taxon>
        <taxon>Actinopterygii</taxon>
        <taxon>Neopterygii</taxon>
        <taxon>Teleostei</taxon>
        <taxon>Neoteleostei</taxon>
        <taxon>Acanthomorphata</taxon>
        <taxon>Zeiogadaria</taxon>
        <taxon>Gadariae</taxon>
        <taxon>Gadiformes</taxon>
        <taxon>Gadoidei</taxon>
        <taxon>Merlucciidae</taxon>
        <taxon>Merluccius</taxon>
    </lineage>
</organism>
<dbReference type="PANTHER" id="PTHR15607">
    <property type="entry name" value="SYNAPTONEMAL COMPLEX PROTEIN-RELATED"/>
    <property type="match status" value="1"/>
</dbReference>
<dbReference type="Proteomes" id="UP001174136">
    <property type="component" value="Unassembled WGS sequence"/>
</dbReference>
<dbReference type="InterPro" id="IPR024835">
    <property type="entry name" value="SYCP2-like"/>
</dbReference>
<feature type="region of interest" description="Disordered" evidence="1">
    <location>
        <begin position="113"/>
        <end position="141"/>
    </location>
</feature>
<evidence type="ECO:0000313" key="3">
    <source>
        <dbReference type="Proteomes" id="UP001174136"/>
    </source>
</evidence>
<protein>
    <submittedName>
        <fullName evidence="2">Synaptonemal complex protein 2-like</fullName>
    </submittedName>
</protein>
<reference evidence="2" key="1">
    <citation type="journal article" date="2023" name="Front. Mar. Sci.">
        <title>A new Merluccius polli reference genome to investigate the effects of global change in West African waters.</title>
        <authorList>
            <person name="Mateo J.L."/>
            <person name="Blanco-Fernandez C."/>
            <person name="Garcia-Vazquez E."/>
            <person name="Machado-Schiaffino G."/>
        </authorList>
    </citation>
    <scope>NUCLEOTIDE SEQUENCE</scope>
    <source>
        <strain evidence="2">C29</strain>
        <tissue evidence="2">Fin</tissue>
    </source>
</reference>
<evidence type="ECO:0000256" key="1">
    <source>
        <dbReference type="SAM" id="MobiDB-lite"/>
    </source>
</evidence>
<dbReference type="PANTHER" id="PTHR15607:SF18">
    <property type="entry name" value="SYNAPTONEMAL COMPLEX PROTEIN 2-LIKE ISOFORM X1"/>
    <property type="match status" value="1"/>
</dbReference>
<accession>A0AA47NR11</accession>
<sequence length="141" mass="16765">MTQIGYLRDLLQNYWQDFKVCVLQSCWQEVEGEVVESFTECQQHVSSLLKAVHQHRLLLLQRFQKRVVDHMNQLEDAFKSLSNIETEILNFFRSEVQSLASFCDQQQRRLASLEDKNQEEMTERKNGKEDGEKEERVVIKK</sequence>
<keyword evidence="3" id="KW-1185">Reference proteome</keyword>
<dbReference type="AlphaFoldDB" id="A0AA47NR11"/>
<comment type="caution">
    <text evidence="2">The sequence shown here is derived from an EMBL/GenBank/DDBJ whole genome shotgun (WGS) entry which is preliminary data.</text>
</comment>
<dbReference type="EMBL" id="JAOPHQ010005731">
    <property type="protein sequence ID" value="KAK0134163.1"/>
    <property type="molecule type" value="Genomic_DNA"/>
</dbReference>
<evidence type="ECO:0000313" key="2">
    <source>
        <dbReference type="EMBL" id="KAK0134163.1"/>
    </source>
</evidence>
<gene>
    <name evidence="2" type="primary">sycp2l</name>
    <name evidence="2" type="ORF">N1851_030270</name>
</gene>
<name>A0AA47NR11_MERPO</name>
<proteinExistence type="predicted"/>